<dbReference type="SUPFAM" id="SSF52440">
    <property type="entry name" value="PreATP-grasp domain"/>
    <property type="match status" value="1"/>
</dbReference>
<comment type="cofactor">
    <cofactor evidence="1">
        <name>Mg(2+)</name>
        <dbReference type="ChEBI" id="CHEBI:18420"/>
    </cofactor>
</comment>
<protein>
    <submittedName>
        <fullName evidence="12">Lysine biosynthesis protein LysX</fullName>
    </submittedName>
</protein>
<evidence type="ECO:0000259" key="11">
    <source>
        <dbReference type="PROSITE" id="PS50975"/>
    </source>
</evidence>
<comment type="pathway">
    <text evidence="9">Amino-acid biosynthesis.</text>
</comment>
<dbReference type="InterPro" id="IPR016185">
    <property type="entry name" value="PreATP-grasp_dom_sf"/>
</dbReference>
<proteinExistence type="inferred from homology"/>
<dbReference type="Pfam" id="PF22626">
    <property type="entry name" value="LysX_preATP_grasp"/>
    <property type="match status" value="1"/>
</dbReference>
<evidence type="ECO:0000313" key="12">
    <source>
        <dbReference type="EMBL" id="HGY55174.1"/>
    </source>
</evidence>
<dbReference type="InterPro" id="IPR004666">
    <property type="entry name" value="Rp_bS6_RimK/Lys_biosynth_LsyX"/>
</dbReference>
<evidence type="ECO:0000256" key="10">
    <source>
        <dbReference type="PROSITE-ProRule" id="PRU00409"/>
    </source>
</evidence>
<evidence type="ECO:0000256" key="7">
    <source>
        <dbReference type="ARBA" id="ARBA00022840"/>
    </source>
</evidence>
<dbReference type="GO" id="GO:0005524">
    <property type="term" value="F:ATP binding"/>
    <property type="evidence" value="ECO:0007669"/>
    <property type="project" value="UniProtKB-UniRule"/>
</dbReference>
<dbReference type="InterPro" id="IPR013651">
    <property type="entry name" value="ATP-grasp_RimK-type"/>
</dbReference>
<evidence type="ECO:0000256" key="3">
    <source>
        <dbReference type="ARBA" id="ARBA00022598"/>
    </source>
</evidence>
<evidence type="ECO:0000256" key="2">
    <source>
        <dbReference type="ARBA" id="ARBA00006239"/>
    </source>
</evidence>
<dbReference type="InterPro" id="IPR011870">
    <property type="entry name" value="LysX_arch"/>
</dbReference>
<comment type="similarity">
    <text evidence="2">Belongs to the RimK family. LysX subfamily.</text>
</comment>
<organism evidence="12">
    <name type="scientific">Caldithrix abyssi</name>
    <dbReference type="NCBI Taxonomy" id="187145"/>
    <lineage>
        <taxon>Bacteria</taxon>
        <taxon>Pseudomonadati</taxon>
        <taxon>Calditrichota</taxon>
        <taxon>Calditrichia</taxon>
        <taxon>Calditrichales</taxon>
        <taxon>Calditrichaceae</taxon>
        <taxon>Caldithrix</taxon>
    </lineage>
</organism>
<dbReference type="EMBL" id="DRQG01000053">
    <property type="protein sequence ID" value="HGY55174.1"/>
    <property type="molecule type" value="Genomic_DNA"/>
</dbReference>
<gene>
    <name evidence="12" type="primary">lysX</name>
    <name evidence="12" type="ORF">ENK44_05725</name>
</gene>
<comment type="caution">
    <text evidence="12">The sequence shown here is derived from an EMBL/GenBank/DDBJ whole genome shotgun (WGS) entry which is preliminary data.</text>
</comment>
<feature type="domain" description="ATP-grasp" evidence="11">
    <location>
        <begin position="92"/>
        <end position="275"/>
    </location>
</feature>
<dbReference type="FunFam" id="3.30.1490.20:FF:000025">
    <property type="entry name" value="Alpha-aminoadipate--LysW ligase LysX protein"/>
    <property type="match status" value="1"/>
</dbReference>
<keyword evidence="4" id="KW-0028">Amino-acid biosynthesis</keyword>
<dbReference type="GO" id="GO:0046872">
    <property type="term" value="F:metal ion binding"/>
    <property type="evidence" value="ECO:0007669"/>
    <property type="project" value="UniProtKB-KW"/>
</dbReference>
<dbReference type="PANTHER" id="PTHR21621:SF0">
    <property type="entry name" value="BETA-CITRYLGLUTAMATE SYNTHASE B-RELATED"/>
    <property type="match status" value="1"/>
</dbReference>
<dbReference type="GO" id="GO:0009085">
    <property type="term" value="P:lysine biosynthetic process"/>
    <property type="evidence" value="ECO:0007669"/>
    <property type="project" value="InterPro"/>
</dbReference>
<dbReference type="NCBIfam" id="TIGR00768">
    <property type="entry name" value="rimK_fam"/>
    <property type="match status" value="1"/>
</dbReference>
<evidence type="ECO:0000256" key="6">
    <source>
        <dbReference type="ARBA" id="ARBA00022741"/>
    </source>
</evidence>
<accession>A0A7V4WUC4</accession>
<sequence length="283" mass="31374">MRIGFLHSLIRREEKLLINEFSRQDDVELVMIDDRKLIFEMGQNGLQLDVLIERSINHSRAMHALILFESNGIRCVNKSQVALTCGDKLLTSKALQEHGVPQPPVSIAFTEDSALEAIEKMGYPVVIKPAVGSWGRLLAKINDRDAAEALLEHKTILGSYHHSIFYIQKYVEKKGRDIRAFVVGDECIAAIYRESPHWITNTARGGRAVNCPVTDELADISLKAAAAVGGGIVAIDVFESENGLLVNEVNYTMEFKNSIETTGVNIPAKIVNYVVKVGRGEME</sequence>
<evidence type="ECO:0000256" key="4">
    <source>
        <dbReference type="ARBA" id="ARBA00022605"/>
    </source>
</evidence>
<evidence type="ECO:0000256" key="8">
    <source>
        <dbReference type="ARBA" id="ARBA00022842"/>
    </source>
</evidence>
<dbReference type="InterPro" id="IPR054562">
    <property type="entry name" value="LysX/ArgX_preATP_grasp"/>
</dbReference>
<dbReference type="SUPFAM" id="SSF56059">
    <property type="entry name" value="Glutathione synthetase ATP-binding domain-like"/>
    <property type="match status" value="1"/>
</dbReference>
<dbReference type="Gene3D" id="3.30.1490.20">
    <property type="entry name" value="ATP-grasp fold, A domain"/>
    <property type="match status" value="1"/>
</dbReference>
<dbReference type="GO" id="GO:0018169">
    <property type="term" value="F:ribosomal S6-glutamic acid ligase activity"/>
    <property type="evidence" value="ECO:0007669"/>
    <property type="project" value="TreeGrafter"/>
</dbReference>
<dbReference type="Proteomes" id="UP000885779">
    <property type="component" value="Unassembled WGS sequence"/>
</dbReference>
<dbReference type="GO" id="GO:0005737">
    <property type="term" value="C:cytoplasm"/>
    <property type="evidence" value="ECO:0007669"/>
    <property type="project" value="TreeGrafter"/>
</dbReference>
<dbReference type="PANTHER" id="PTHR21621">
    <property type="entry name" value="RIBOSOMAL PROTEIN S6 MODIFICATION PROTEIN"/>
    <property type="match status" value="1"/>
</dbReference>
<dbReference type="FunFam" id="3.30.470.20:FF:000058">
    <property type="entry name" value="Alpha-aminoadipate--LysW ligase LysX protein"/>
    <property type="match status" value="1"/>
</dbReference>
<dbReference type="GO" id="GO:0009432">
    <property type="term" value="P:SOS response"/>
    <property type="evidence" value="ECO:0007669"/>
    <property type="project" value="TreeGrafter"/>
</dbReference>
<dbReference type="PROSITE" id="PS50975">
    <property type="entry name" value="ATP_GRASP"/>
    <property type="match status" value="1"/>
</dbReference>
<dbReference type="NCBIfam" id="TIGR02144">
    <property type="entry name" value="LysX_arch"/>
    <property type="match status" value="1"/>
</dbReference>
<dbReference type="Pfam" id="PF08443">
    <property type="entry name" value="RimK"/>
    <property type="match status" value="1"/>
</dbReference>
<keyword evidence="7 10" id="KW-0067">ATP-binding</keyword>
<keyword evidence="5" id="KW-0479">Metal-binding</keyword>
<evidence type="ECO:0000256" key="9">
    <source>
        <dbReference type="ARBA" id="ARBA00029440"/>
    </source>
</evidence>
<keyword evidence="3" id="KW-0436">Ligase</keyword>
<evidence type="ECO:0000256" key="1">
    <source>
        <dbReference type="ARBA" id="ARBA00001946"/>
    </source>
</evidence>
<name>A0A7V4WUC4_CALAY</name>
<dbReference type="Gene3D" id="3.30.470.20">
    <property type="entry name" value="ATP-grasp fold, B domain"/>
    <property type="match status" value="1"/>
</dbReference>
<dbReference type="InterPro" id="IPR013815">
    <property type="entry name" value="ATP_grasp_subdomain_1"/>
</dbReference>
<dbReference type="Gene3D" id="3.40.50.20">
    <property type="match status" value="1"/>
</dbReference>
<evidence type="ECO:0000256" key="5">
    <source>
        <dbReference type="ARBA" id="ARBA00022723"/>
    </source>
</evidence>
<dbReference type="AlphaFoldDB" id="A0A7V4WUC4"/>
<keyword evidence="6 10" id="KW-0547">Nucleotide-binding</keyword>
<dbReference type="InterPro" id="IPR011761">
    <property type="entry name" value="ATP-grasp"/>
</dbReference>
<reference evidence="12" key="1">
    <citation type="journal article" date="2020" name="mSystems">
        <title>Genome- and Community-Level Interaction Insights into Carbon Utilization and Element Cycling Functions of Hydrothermarchaeota in Hydrothermal Sediment.</title>
        <authorList>
            <person name="Zhou Z."/>
            <person name="Liu Y."/>
            <person name="Xu W."/>
            <person name="Pan J."/>
            <person name="Luo Z.H."/>
            <person name="Li M."/>
        </authorList>
    </citation>
    <scope>NUCLEOTIDE SEQUENCE [LARGE SCALE GENOMIC DNA]</scope>
    <source>
        <strain evidence="12">HyVt-577</strain>
    </source>
</reference>
<keyword evidence="8" id="KW-0460">Magnesium</keyword>